<gene>
    <name evidence="2" type="ORF">BIFBRE_03198</name>
</gene>
<reference evidence="2 3" key="1">
    <citation type="submission" date="2010-02" db="EMBL/GenBank/DDBJ databases">
        <authorList>
            <person name="Weinstock G."/>
            <person name="Sodergren E."/>
            <person name="Clifton S."/>
            <person name="Fulton L."/>
            <person name="Fulton B."/>
            <person name="Courtney L."/>
            <person name="Fronick C."/>
            <person name="Harrison M."/>
            <person name="Strong C."/>
            <person name="Farmer C."/>
            <person name="Delahaunty K."/>
            <person name="Markovic C."/>
            <person name="Hall O."/>
            <person name="Minx P."/>
            <person name="Tomlinson C."/>
            <person name="Mitreva M."/>
            <person name="Nelson J."/>
            <person name="Hou S."/>
            <person name="Wollam A."/>
            <person name="Pepin K.H."/>
            <person name="Johnson M."/>
            <person name="Bhonagiri V."/>
            <person name="Zhang X."/>
            <person name="Suruliraj S."/>
            <person name="Warren W."/>
            <person name="Chinwalla A."/>
            <person name="Mardis E.R."/>
            <person name="Wilson R.K."/>
        </authorList>
    </citation>
    <scope>NUCLEOTIDE SEQUENCE [LARGE SCALE GENOMIC DNA]</scope>
    <source>
        <strain evidence="2 3">DSM 20213</strain>
    </source>
</reference>
<proteinExistence type="predicted"/>
<organism evidence="2 3">
    <name type="scientific">Bifidobacterium breve DSM 20213 = JCM 1192</name>
    <dbReference type="NCBI Taxonomy" id="518634"/>
    <lineage>
        <taxon>Bacteria</taxon>
        <taxon>Bacillati</taxon>
        <taxon>Actinomycetota</taxon>
        <taxon>Actinomycetes</taxon>
        <taxon>Bifidobacteriales</taxon>
        <taxon>Bifidobacteriaceae</taxon>
        <taxon>Bifidobacterium</taxon>
    </lineage>
</organism>
<dbReference type="Proteomes" id="UP000003191">
    <property type="component" value="Unassembled WGS sequence"/>
</dbReference>
<dbReference type="PATRIC" id="fig|518634.7.peg.328"/>
<dbReference type="EMBL" id="ACCG02000005">
    <property type="protein sequence ID" value="EFE89925.1"/>
    <property type="molecule type" value="Genomic_DNA"/>
</dbReference>
<sequence length="657" mass="71143">MCGSSKRLKKGLAMALAWRRKGMSILAMLTGLILALAMVLGMAGEAYAASLRPSEQNLHIRFTHGISLPLGVIGLDTSNNHYYCMEAGPITDYTVGPVRLLKDDQNARRMAWILEQYRKAGARDHAAVAVIIQDHFGIGTQWAQQRESVRQQHPDIIPRAEQIWQESENKVAADVVVERIDAVALRSGSVAVSVKGYNGELVEGVPFTVTLEGPAHFVSTGKATFSGVSTATVQHLAWEADGHGEVTAKTTYEYGRLRTMDGIQQLLGLDSFVSTGGSATTFTVRKDFAPMVSTTVSDKVVDAGSPIFDDVTSGVADSSSHWVPDLALQAEGYYFDGLTADDLGLVIEPRSQESADGFLARIKQAGYRPSAYGQTSFTGSGQTVRVQAMTEPGGSTPYLAGEADRADGGGTGTGSFGTWVWVFRRASQSDEAKQYLVRDWSSTFLEAAESNVNRRKVAVESTVTEHSAHVGSELSDTITVSGFPSDHGSFAGNEEYGFGADRPHATVSVWWSGDADDAVNDEAYKPTGAEVPAEDEHHRLVGSWEIPARNGTFKFGAGSLDAHGEPVHIVADQHGWYVFVWEFAGDDRVMPAASRYDDAWERTRVFEPGEPEEPEEPVESEEQLPHTGISMVMPSAVAVAFLSVGCTMLAIVKRRRR</sequence>
<evidence type="ECO:0000313" key="3">
    <source>
        <dbReference type="Proteomes" id="UP000003191"/>
    </source>
</evidence>
<protein>
    <submittedName>
        <fullName evidence="2">LPXTG-motif cell wall anchor domain protein</fullName>
    </submittedName>
</protein>
<keyword evidence="1" id="KW-1133">Transmembrane helix</keyword>
<dbReference type="STRING" id="1685.RY69_1773"/>
<comment type="caution">
    <text evidence="2">The sequence shown here is derived from an EMBL/GenBank/DDBJ whole genome shotgun (WGS) entry which is preliminary data.</text>
</comment>
<name>D4BMA6_BIFBR</name>
<dbReference type="HOGENOM" id="CLU_018430_0_0_11"/>
<keyword evidence="1" id="KW-0472">Membrane</keyword>
<evidence type="ECO:0000313" key="2">
    <source>
        <dbReference type="EMBL" id="EFE89925.1"/>
    </source>
</evidence>
<keyword evidence="1" id="KW-0812">Transmembrane</keyword>
<evidence type="ECO:0000256" key="1">
    <source>
        <dbReference type="SAM" id="Phobius"/>
    </source>
</evidence>
<accession>D4BMA6</accession>
<feature type="transmembrane region" description="Helical" evidence="1">
    <location>
        <begin position="631"/>
        <end position="652"/>
    </location>
</feature>
<dbReference type="AlphaFoldDB" id="D4BMA6"/>
<keyword evidence="3" id="KW-1185">Reference proteome</keyword>